<evidence type="ECO:0000313" key="3">
    <source>
        <dbReference type="EMBL" id="SVB12456.1"/>
    </source>
</evidence>
<dbReference type="PANTHER" id="PTHR34784">
    <property type="entry name" value="50S RIBOSOMAL PROTEIN L34"/>
    <property type="match status" value="1"/>
</dbReference>
<dbReference type="PANTHER" id="PTHR34784:SF1">
    <property type="entry name" value="50S RIBOSOMAL PROTEIN L34"/>
    <property type="match status" value="1"/>
</dbReference>
<keyword evidence="2" id="KW-0342">GTP-binding</keyword>
<gene>
    <name evidence="3" type="ORF">METZ01_LOCUS165310</name>
</gene>
<dbReference type="Gene3D" id="3.30.1330.20">
    <property type="entry name" value="Tubulin/FtsZ, C-terminal domain"/>
    <property type="match status" value="1"/>
</dbReference>
<dbReference type="GO" id="GO:0005525">
    <property type="term" value="F:GTP binding"/>
    <property type="evidence" value="ECO:0007669"/>
    <property type="project" value="UniProtKB-KW"/>
</dbReference>
<dbReference type="EMBL" id="UINC01029549">
    <property type="protein sequence ID" value="SVB12456.1"/>
    <property type="molecule type" value="Genomic_DNA"/>
</dbReference>
<organism evidence="3">
    <name type="scientific">marine metagenome</name>
    <dbReference type="NCBI Taxonomy" id="408172"/>
    <lineage>
        <taxon>unclassified sequences</taxon>
        <taxon>metagenomes</taxon>
        <taxon>ecological metagenomes</taxon>
    </lineage>
</organism>
<keyword evidence="1" id="KW-0547">Nucleotide-binding</keyword>
<protein>
    <submittedName>
        <fullName evidence="3">Uncharacterized protein</fullName>
    </submittedName>
</protein>
<evidence type="ECO:0000256" key="2">
    <source>
        <dbReference type="ARBA" id="ARBA00023134"/>
    </source>
</evidence>
<dbReference type="InterPro" id="IPR037103">
    <property type="entry name" value="Tubulin/FtsZ-like_C"/>
</dbReference>
<sequence length="113" mass="12071">MAKKRFLLEMGMGVDLHDKDYTKAAIRAVREAIWHNSFGAARHIGKDVDDMLIDVTIAAPNPSAVNGDEVLDALPHGNNKTISIVEGGLEILNEAGTDASVIVNAAVVVSFDM</sequence>
<proteinExistence type="predicted"/>
<evidence type="ECO:0000256" key="1">
    <source>
        <dbReference type="ARBA" id="ARBA00022741"/>
    </source>
</evidence>
<reference evidence="3" key="1">
    <citation type="submission" date="2018-05" db="EMBL/GenBank/DDBJ databases">
        <authorList>
            <person name="Lanie J.A."/>
            <person name="Ng W.-L."/>
            <person name="Kazmierczak K.M."/>
            <person name="Andrzejewski T.M."/>
            <person name="Davidsen T.M."/>
            <person name="Wayne K.J."/>
            <person name="Tettelin H."/>
            <person name="Glass J.I."/>
            <person name="Rusch D."/>
            <person name="Podicherti R."/>
            <person name="Tsui H.-C.T."/>
            <person name="Winkler M.E."/>
        </authorList>
    </citation>
    <scope>NUCLEOTIDE SEQUENCE</scope>
</reference>
<dbReference type="InterPro" id="IPR011719">
    <property type="entry name" value="CHP02058"/>
</dbReference>
<name>A0A382BF56_9ZZZZ</name>
<dbReference type="NCBIfam" id="TIGR02058">
    <property type="entry name" value="lin0512_fam"/>
    <property type="match status" value="1"/>
</dbReference>
<accession>A0A382BF56</accession>
<dbReference type="AlphaFoldDB" id="A0A382BF56"/>
<dbReference type="Pfam" id="PF09585">
    <property type="entry name" value="Lin0512_fam"/>
    <property type="match status" value="1"/>
</dbReference>